<organism evidence="1">
    <name type="scientific">Candidatus Kentrum sp. TC</name>
    <dbReference type="NCBI Taxonomy" id="2126339"/>
    <lineage>
        <taxon>Bacteria</taxon>
        <taxon>Pseudomonadati</taxon>
        <taxon>Pseudomonadota</taxon>
        <taxon>Gammaproteobacteria</taxon>
        <taxon>Candidatus Kentrum</taxon>
    </lineage>
</organism>
<gene>
    <name evidence="1" type="ORF">BECKTC1821D_GA0114238_100148</name>
</gene>
<reference evidence="1" key="1">
    <citation type="submission" date="2019-02" db="EMBL/GenBank/DDBJ databases">
        <authorList>
            <person name="Gruber-Vodicka R. H."/>
            <person name="Seah K. B. B."/>
        </authorList>
    </citation>
    <scope>NUCLEOTIDE SEQUENCE</scope>
    <source>
        <strain evidence="1">BECK_BZ123</strain>
    </source>
</reference>
<sequence>MRIAMSYSEEMQGLWRKYEKAGMPIPATGYEVAAWAIENGLWKPRPQDIISMCASDLTKAFREEYRMDYKTGLRFRAKHAVKIKKDGKQLYLWDDIDTAPREHMVKAFALRRKQIVGDCHQLKIDVDYFNNSRRDSKPIQMVFDFTDDVAEAQQLQKMKLAS</sequence>
<protein>
    <submittedName>
        <fullName evidence="1">Uncharacterized protein</fullName>
    </submittedName>
</protein>
<dbReference type="AlphaFoldDB" id="A0A450Y780"/>
<dbReference type="EMBL" id="CAADFS010000001">
    <property type="protein sequence ID" value="VFK37394.1"/>
    <property type="molecule type" value="Genomic_DNA"/>
</dbReference>
<name>A0A450Y780_9GAMM</name>
<accession>A0A450Y780</accession>
<evidence type="ECO:0000313" key="1">
    <source>
        <dbReference type="EMBL" id="VFK37394.1"/>
    </source>
</evidence>
<proteinExistence type="predicted"/>